<keyword evidence="1" id="KW-0732">Signal</keyword>
<evidence type="ECO:0000313" key="2">
    <source>
        <dbReference type="EMBL" id="NNJ26525.1"/>
    </source>
</evidence>
<keyword evidence="3" id="KW-1185">Reference proteome</keyword>
<feature type="signal peptide" evidence="1">
    <location>
        <begin position="1"/>
        <end position="18"/>
    </location>
</feature>
<feature type="chain" id="PRO_5045421865" evidence="1">
    <location>
        <begin position="19"/>
        <end position="507"/>
    </location>
</feature>
<reference evidence="2 3" key="1">
    <citation type="journal article" date="2020" name="Syst. Appl. Microbiol.">
        <title>Alienimonas chondri sp. nov., a novel planctomycete isolated from the biofilm of the red alga Chondrus crispus.</title>
        <authorList>
            <person name="Vitorino I."/>
            <person name="Albuquerque L."/>
            <person name="Wiegand S."/>
            <person name="Kallscheuer N."/>
            <person name="da Costa M.S."/>
            <person name="Lobo-da-Cunha A."/>
            <person name="Jogler C."/>
            <person name="Lage O.M."/>
        </authorList>
    </citation>
    <scope>NUCLEOTIDE SEQUENCE [LARGE SCALE GENOMIC DNA]</scope>
    <source>
        <strain evidence="2 3">LzC2</strain>
    </source>
</reference>
<dbReference type="Proteomes" id="UP000609651">
    <property type="component" value="Unassembled WGS sequence"/>
</dbReference>
<dbReference type="EMBL" id="WTPX01000083">
    <property type="protein sequence ID" value="NNJ26525.1"/>
    <property type="molecule type" value="Genomic_DNA"/>
</dbReference>
<proteinExistence type="predicted"/>
<gene>
    <name evidence="2" type="ORF">LzC2_26140</name>
</gene>
<accession>A0ABX1VG54</accession>
<dbReference type="RefSeq" id="WP_171187662.1">
    <property type="nucleotide sequence ID" value="NZ_WTPX01000083.1"/>
</dbReference>
<evidence type="ECO:0000313" key="3">
    <source>
        <dbReference type="Proteomes" id="UP000609651"/>
    </source>
</evidence>
<organism evidence="2 3">
    <name type="scientific">Alienimonas chondri</name>
    <dbReference type="NCBI Taxonomy" id="2681879"/>
    <lineage>
        <taxon>Bacteria</taxon>
        <taxon>Pseudomonadati</taxon>
        <taxon>Planctomycetota</taxon>
        <taxon>Planctomycetia</taxon>
        <taxon>Planctomycetales</taxon>
        <taxon>Planctomycetaceae</taxon>
        <taxon>Alienimonas</taxon>
    </lineage>
</organism>
<sequence>MSPAPFAAALLAFALAFAPIADSPVESTGKLAEIQVVDAVTGRGVPLIELETTHGVQLVTDNAGRAAFAEPDLFGTEVWLSVRGHGYEVKADGFGYRGVRVTPDPGKPVTVRVDRELPAERIGRLTGADRWRDSALLGHDVPPALNGRVVGQDSVQAAFYLNQIQWFWGDTSRRNYPLGLFRTAAATTPVAKELTTADDLLNALRYDYRTDNGGFVRAAIPLPDRPEGVVWIDGLCVVPDETGRERLICHYSRREGLARELDHGVAIWDDEAREFRSASVLPTAERWRHPKTHPIRYEADGRDWLLFGAPMPNVRVPATLAAVLDPDQYEAFTPEMPEGTPDAAPVWRWQQEAPPMDSKRERELVDASRLKPEHARFLPADAANPDDRVQLHSGTVRWNEYRRKWVLIAGQIGGTSHLGEVWYAEADDPVGPFETAVKIASHDRQTFYNVCQHSFLDAADGRLIAFEGTFTRDFSGNPVKAPRYEYNQVLYRLDLDDPALKAAQVAP</sequence>
<evidence type="ECO:0000256" key="1">
    <source>
        <dbReference type="SAM" id="SignalP"/>
    </source>
</evidence>
<protein>
    <submittedName>
        <fullName evidence="2">Uncharacterized protein</fullName>
    </submittedName>
</protein>
<name>A0ABX1VG54_9PLAN</name>
<comment type="caution">
    <text evidence="2">The sequence shown here is derived from an EMBL/GenBank/DDBJ whole genome shotgun (WGS) entry which is preliminary data.</text>
</comment>